<evidence type="ECO:0000313" key="1">
    <source>
        <dbReference type="EMBL" id="KDN26954.1"/>
    </source>
</evidence>
<dbReference type="PIRSF" id="PIRSF028139">
    <property type="entry name" value="DOPA-diox_rel_Mll2280"/>
    <property type="match status" value="1"/>
</dbReference>
<proteinExistence type="predicted"/>
<dbReference type="InterPro" id="IPR023389">
    <property type="entry name" value="DOPA-like_sf"/>
</dbReference>
<dbReference type="RefSeq" id="WP_032552304.1">
    <property type="nucleotide sequence ID" value="NZ_JFFR01000027.1"/>
</dbReference>
<protein>
    <submittedName>
        <fullName evidence="1">DOPA 4,5-dioxygenase</fullName>
    </submittedName>
</protein>
<dbReference type="InterPro" id="IPR014980">
    <property type="entry name" value="DOPA_dioxygen"/>
</dbReference>
<dbReference type="AlphaFoldDB" id="A0A066US24"/>
<accession>A0A066US24</accession>
<dbReference type="Proteomes" id="UP000027219">
    <property type="component" value="Unassembled WGS sequence"/>
</dbReference>
<name>A0A066US24_9VIBR</name>
<comment type="caution">
    <text evidence="1">The sequence shown here is derived from an EMBL/GenBank/DDBJ whole genome shotgun (WGS) entry which is preliminary data.</text>
</comment>
<organism evidence="1 2">
    <name type="scientific">Vibrio fortis</name>
    <dbReference type="NCBI Taxonomy" id="212667"/>
    <lineage>
        <taxon>Bacteria</taxon>
        <taxon>Pseudomonadati</taxon>
        <taxon>Pseudomonadota</taxon>
        <taxon>Gammaproteobacteria</taxon>
        <taxon>Vibrionales</taxon>
        <taxon>Vibrionaceae</taxon>
        <taxon>Vibrio</taxon>
    </lineage>
</organism>
<dbReference type="GO" id="GO:0051213">
    <property type="term" value="F:dioxygenase activity"/>
    <property type="evidence" value="ECO:0007669"/>
    <property type="project" value="UniProtKB-KW"/>
</dbReference>
<reference evidence="1 2" key="1">
    <citation type="submission" date="2014-02" db="EMBL/GenBank/DDBJ databases">
        <title>Vibrio fortis Dalian14 Genome Sequencing.</title>
        <authorList>
            <person name="Wang Y."/>
            <person name="Song L."/>
            <person name="Liu G."/>
            <person name="Ding J."/>
        </authorList>
    </citation>
    <scope>NUCLEOTIDE SEQUENCE [LARGE SCALE GENOMIC DNA]</scope>
    <source>
        <strain evidence="1 2">Dalian14</strain>
    </source>
</reference>
<dbReference type="PANTHER" id="PTHR36423">
    <property type="entry name" value="AFR070WP"/>
    <property type="match status" value="1"/>
</dbReference>
<dbReference type="STRING" id="212667.VFDL14_18640"/>
<dbReference type="PANTHER" id="PTHR36423:SF2">
    <property type="entry name" value="AFR070WP"/>
    <property type="match status" value="1"/>
</dbReference>
<dbReference type="SUPFAM" id="SSF143410">
    <property type="entry name" value="DOPA-like"/>
    <property type="match status" value="1"/>
</dbReference>
<keyword evidence="1" id="KW-0560">Oxidoreductase</keyword>
<dbReference type="OrthoDB" id="572228at2"/>
<dbReference type="Gene3D" id="3.30.70.1240">
    <property type="entry name" value="DOPA-like domains"/>
    <property type="match status" value="1"/>
</dbReference>
<gene>
    <name evidence="1" type="ORF">VFDL14_18640</name>
</gene>
<evidence type="ECO:0000313" key="2">
    <source>
        <dbReference type="Proteomes" id="UP000027219"/>
    </source>
</evidence>
<keyword evidence="1" id="KW-0223">Dioxygenase</keyword>
<keyword evidence="2" id="KW-1185">Reference proteome</keyword>
<dbReference type="Pfam" id="PF08883">
    <property type="entry name" value="DOPA_dioxygen"/>
    <property type="match status" value="1"/>
</dbReference>
<sequence length="107" mass="12344">MYHGHVYFALRNAEQAEALRQKIITERKDVLEVFPLVQRLVGPHKMPMFEMHFANKDSGIVEWLEKERGDMSVLIHPVTGGEETLDHTVRAIWLGRELGVFEETLSS</sequence>
<dbReference type="EMBL" id="JFFR01000027">
    <property type="protein sequence ID" value="KDN26954.1"/>
    <property type="molecule type" value="Genomic_DNA"/>
</dbReference>